<dbReference type="KEGG" id="gms:SOIL9_69220"/>
<reference evidence="2 3" key="1">
    <citation type="submission" date="2019-05" db="EMBL/GenBank/DDBJ databases">
        <authorList>
            <consortium name="Science for Life Laboratories"/>
        </authorList>
    </citation>
    <scope>NUCLEOTIDE SEQUENCE [LARGE SCALE GENOMIC DNA]</scope>
    <source>
        <strain evidence="2">Soil9</strain>
    </source>
</reference>
<proteinExistence type="predicted"/>
<accession>A0A6P2CUL1</accession>
<evidence type="ECO:0000313" key="2">
    <source>
        <dbReference type="EMBL" id="VTR90792.1"/>
    </source>
</evidence>
<feature type="region of interest" description="Disordered" evidence="1">
    <location>
        <begin position="131"/>
        <end position="151"/>
    </location>
</feature>
<dbReference type="AlphaFoldDB" id="A0A6P2CUL1"/>
<evidence type="ECO:0008006" key="4">
    <source>
        <dbReference type="Google" id="ProtNLM"/>
    </source>
</evidence>
<protein>
    <recommendedName>
        <fullName evidence="4">Carboxypeptidase regulatory-like domain-containing protein</fullName>
    </recommendedName>
</protein>
<dbReference type="Proteomes" id="UP000464178">
    <property type="component" value="Chromosome"/>
</dbReference>
<sequence length="151" mass="15473">MSQVSYALRAAALVGALVVLTGCGGRGAVEGTVTFNGEPVDNGGINFVAEDGKSTGAGGEIKDGKYTITGDRAPAPGKYKVQIVWNKKTGRVITDTADTGAKVNETRQVIPEQFNTQTTLTAEIKSGANTGVNFDLKGTPGTRPSGKAVGD</sequence>
<organism evidence="2 3">
    <name type="scientific">Gemmata massiliana</name>
    <dbReference type="NCBI Taxonomy" id="1210884"/>
    <lineage>
        <taxon>Bacteria</taxon>
        <taxon>Pseudomonadati</taxon>
        <taxon>Planctomycetota</taxon>
        <taxon>Planctomycetia</taxon>
        <taxon>Gemmatales</taxon>
        <taxon>Gemmataceae</taxon>
        <taxon>Gemmata</taxon>
    </lineage>
</organism>
<gene>
    <name evidence="2" type="ORF">SOIL9_69220</name>
</gene>
<dbReference type="EMBL" id="LR593886">
    <property type="protein sequence ID" value="VTR90792.1"/>
    <property type="molecule type" value="Genomic_DNA"/>
</dbReference>
<evidence type="ECO:0000256" key="1">
    <source>
        <dbReference type="SAM" id="MobiDB-lite"/>
    </source>
</evidence>
<dbReference type="RefSeq" id="WP_162665879.1">
    <property type="nucleotide sequence ID" value="NZ_LR593886.1"/>
</dbReference>
<name>A0A6P2CUL1_9BACT</name>
<keyword evidence="3" id="KW-1185">Reference proteome</keyword>
<evidence type="ECO:0000313" key="3">
    <source>
        <dbReference type="Proteomes" id="UP000464178"/>
    </source>
</evidence>